<dbReference type="InterPro" id="IPR004617">
    <property type="entry name" value="ApaH"/>
</dbReference>
<gene>
    <name evidence="10" type="ORF">EVA94_02460</name>
</gene>
<dbReference type="PANTHER" id="PTHR42850:SF11">
    <property type="entry name" value="BIS(5'-NUCLEOSYL)-TETRAPHOSPHATASE [SYMMETRICAL]"/>
    <property type="match status" value="1"/>
</dbReference>
<dbReference type="InterPro" id="IPR004843">
    <property type="entry name" value="Calcineurin-like_PHP"/>
</dbReference>
<evidence type="ECO:0000256" key="3">
    <source>
        <dbReference type="ARBA" id="ARBA00012506"/>
    </source>
</evidence>
<dbReference type="Pfam" id="PF00149">
    <property type="entry name" value="Metallophos"/>
    <property type="match status" value="1"/>
</dbReference>
<feature type="domain" description="Calcineurin-like phosphoesterase" evidence="9">
    <location>
        <begin position="4"/>
        <end position="165"/>
    </location>
</feature>
<dbReference type="EC" id="3.6.1.41" evidence="3"/>
<evidence type="ECO:0000256" key="5">
    <source>
        <dbReference type="ARBA" id="ARBA00031248"/>
    </source>
</evidence>
<dbReference type="InterPro" id="IPR050126">
    <property type="entry name" value="Ap4A_hydrolase"/>
</dbReference>
<proteinExistence type="inferred from homology"/>
<protein>
    <recommendedName>
        <fullName evidence="3">bis(5'-nucleosyl)-tetraphosphatase (symmetrical)</fullName>
        <ecNumber evidence="3">3.6.1.41</ecNumber>
    </recommendedName>
    <alternativeName>
        <fullName evidence="6">Ap4A hydrolase</fullName>
    </alternativeName>
    <alternativeName>
        <fullName evidence="5">Diadenosine 5',5'''-P1,P4-tetraphosphate pyrophosphohydrolase</fullName>
    </alternativeName>
    <alternativeName>
        <fullName evidence="7">Diadenosine tetraphosphatase</fullName>
    </alternativeName>
</protein>
<dbReference type="InterPro" id="IPR029052">
    <property type="entry name" value="Metallo-depent_PP-like"/>
</dbReference>
<dbReference type="Gene3D" id="3.60.21.10">
    <property type="match status" value="1"/>
</dbReference>
<dbReference type="GO" id="GO:0008803">
    <property type="term" value="F:bis(5'-nucleosyl)-tetraphosphatase (symmetrical) activity"/>
    <property type="evidence" value="ECO:0007669"/>
    <property type="project" value="UniProtKB-EC"/>
</dbReference>
<dbReference type="GO" id="GO:0016791">
    <property type="term" value="F:phosphatase activity"/>
    <property type="evidence" value="ECO:0007669"/>
    <property type="project" value="TreeGrafter"/>
</dbReference>
<evidence type="ECO:0000256" key="6">
    <source>
        <dbReference type="ARBA" id="ARBA00032248"/>
    </source>
</evidence>
<comment type="function">
    <text evidence="1">Hydrolyzes diadenosine 5',5'''-P1,P4-tetraphosphate to yield ADP.</text>
</comment>
<dbReference type="NCBIfam" id="NF001204">
    <property type="entry name" value="PRK00166.1"/>
    <property type="match status" value="1"/>
</dbReference>
<evidence type="ECO:0000256" key="7">
    <source>
        <dbReference type="ARBA" id="ARBA00033210"/>
    </source>
</evidence>
<reference evidence="10 11" key="1">
    <citation type="submission" date="2019-02" db="EMBL/GenBank/DDBJ databases">
        <title>Prokaryotic population dynamics and viral predation in marine succession experiment using metagenomics: the confinement effect.</title>
        <authorList>
            <person name="Haro-Moreno J.M."/>
            <person name="Rodriguez-Valera F."/>
            <person name="Lopez-Perez M."/>
        </authorList>
    </citation>
    <scope>NUCLEOTIDE SEQUENCE [LARGE SCALE GENOMIC DNA]</scope>
    <source>
        <strain evidence="10">MED-G161</strain>
    </source>
</reference>
<accession>A0A520MTU0</accession>
<dbReference type="Proteomes" id="UP000315498">
    <property type="component" value="Unassembled WGS sequence"/>
</dbReference>
<comment type="catalytic activity">
    <reaction evidence="8">
        <text>P(1),P(4)-bis(5'-adenosyl) tetraphosphate + H2O = 2 ADP + 2 H(+)</text>
        <dbReference type="Rhea" id="RHEA:24252"/>
        <dbReference type="ChEBI" id="CHEBI:15377"/>
        <dbReference type="ChEBI" id="CHEBI:15378"/>
        <dbReference type="ChEBI" id="CHEBI:58141"/>
        <dbReference type="ChEBI" id="CHEBI:456216"/>
        <dbReference type="EC" id="3.6.1.41"/>
    </reaction>
</comment>
<dbReference type="PANTHER" id="PTHR42850">
    <property type="entry name" value="METALLOPHOSPHOESTERASE"/>
    <property type="match status" value="1"/>
</dbReference>
<evidence type="ECO:0000313" key="10">
    <source>
        <dbReference type="EMBL" id="RZO24627.1"/>
    </source>
</evidence>
<keyword evidence="4 10" id="KW-0378">Hydrolase</keyword>
<sequence>MSHYVIGDVQGCFDELILLCKKIKFNPNKDKLIFAGDLVNRGPKSLEVLNFCLENKNCVTSVLGNHDFYLMYLLEHKKKNKSLNSILNAKNSKKIHKWLKKLPLLMRIKIKDTKEIFWITHAGIPFIWSLKKAKKLSDEINASMKIDSYNILLNMWGDRPIRWKDNLSGYKRYRTIINYFTRMRYLDPKGGLKLKKKDLKAESNHVPWFNQTHVKLKDKQNIVFGHWAALNGKTGLKNIIGLDTGCVWGKKLTAIRLEDKKLFQVKKK</sequence>
<organism evidence="10 11">
    <name type="scientific">SAR86 cluster bacterium</name>
    <dbReference type="NCBI Taxonomy" id="2030880"/>
    <lineage>
        <taxon>Bacteria</taxon>
        <taxon>Pseudomonadati</taxon>
        <taxon>Pseudomonadota</taxon>
        <taxon>Gammaproteobacteria</taxon>
        <taxon>SAR86 cluster</taxon>
    </lineage>
</organism>
<comment type="similarity">
    <text evidence="2">Belongs to the Ap4A hydrolase family.</text>
</comment>
<name>A0A520MTU0_9GAMM</name>
<dbReference type="EMBL" id="SHBG01000017">
    <property type="protein sequence ID" value="RZO24627.1"/>
    <property type="molecule type" value="Genomic_DNA"/>
</dbReference>
<comment type="caution">
    <text evidence="10">The sequence shown here is derived from an EMBL/GenBank/DDBJ whole genome shotgun (WGS) entry which is preliminary data.</text>
</comment>
<evidence type="ECO:0000259" key="9">
    <source>
        <dbReference type="Pfam" id="PF00149"/>
    </source>
</evidence>
<dbReference type="GO" id="GO:0110154">
    <property type="term" value="P:RNA decapping"/>
    <property type="evidence" value="ECO:0007669"/>
    <property type="project" value="TreeGrafter"/>
</dbReference>
<evidence type="ECO:0000313" key="11">
    <source>
        <dbReference type="Proteomes" id="UP000315498"/>
    </source>
</evidence>
<dbReference type="PIRSF" id="PIRSF000903">
    <property type="entry name" value="B5n-ttraPtase_sm"/>
    <property type="match status" value="1"/>
</dbReference>
<evidence type="ECO:0000256" key="1">
    <source>
        <dbReference type="ARBA" id="ARBA00003413"/>
    </source>
</evidence>
<dbReference type="AlphaFoldDB" id="A0A520MTU0"/>
<dbReference type="NCBIfam" id="TIGR00668">
    <property type="entry name" value="apaH"/>
    <property type="match status" value="1"/>
</dbReference>
<evidence type="ECO:0000256" key="2">
    <source>
        <dbReference type="ARBA" id="ARBA00005419"/>
    </source>
</evidence>
<dbReference type="GO" id="GO:0005737">
    <property type="term" value="C:cytoplasm"/>
    <property type="evidence" value="ECO:0007669"/>
    <property type="project" value="TreeGrafter"/>
</dbReference>
<dbReference type="SUPFAM" id="SSF56300">
    <property type="entry name" value="Metallo-dependent phosphatases"/>
    <property type="match status" value="1"/>
</dbReference>
<evidence type="ECO:0000256" key="4">
    <source>
        <dbReference type="ARBA" id="ARBA00022801"/>
    </source>
</evidence>
<evidence type="ECO:0000256" key="8">
    <source>
        <dbReference type="ARBA" id="ARBA00049417"/>
    </source>
</evidence>